<organism evidence="1 2">
    <name type="scientific">Methanoplanus endosymbiosus</name>
    <dbReference type="NCBI Taxonomy" id="33865"/>
    <lineage>
        <taxon>Archaea</taxon>
        <taxon>Methanobacteriati</taxon>
        <taxon>Methanobacteriota</taxon>
        <taxon>Stenosarchaea group</taxon>
        <taxon>Methanomicrobia</taxon>
        <taxon>Methanomicrobiales</taxon>
        <taxon>Methanomicrobiaceae</taxon>
        <taxon>Methanoplanus</taxon>
    </lineage>
</organism>
<sequence length="153" mass="17706">MDTILWCKKNKNGLKIISPNSNLSEAYFLKAEDALSAMESVTSADWKFSTGYYAMYYALYAILVKAGIESEIHTCTIECMRAFFSDYFSEHDTEAMERAKELRIDAQYYVPERARGKDIAWIIRAAPEFVLKCERISRMIKNSDIERIRKTIA</sequence>
<name>A0A9E7PLG1_9EURY</name>
<dbReference type="KEGG" id="mend:L6E24_13470"/>
<protein>
    <submittedName>
        <fullName evidence="1">HEPN domain-containing protein</fullName>
    </submittedName>
</protein>
<reference evidence="1" key="1">
    <citation type="submission" date="2022-04" db="EMBL/GenBank/DDBJ databases">
        <title>Complete genome of Methanoplanus endosymbiosus DSM 3599.</title>
        <authorList>
            <person name="Chen S.-C."/>
            <person name="You Y.-T."/>
            <person name="Zhou Y.-Z."/>
            <person name="Lai M.-C."/>
        </authorList>
    </citation>
    <scope>NUCLEOTIDE SEQUENCE</scope>
    <source>
        <strain evidence="1">DSM 3599</strain>
    </source>
</reference>
<evidence type="ECO:0000313" key="1">
    <source>
        <dbReference type="EMBL" id="UUX92329.1"/>
    </source>
</evidence>
<dbReference type="EMBL" id="CP096115">
    <property type="protein sequence ID" value="UUX92329.1"/>
    <property type="molecule type" value="Genomic_DNA"/>
</dbReference>
<proteinExistence type="predicted"/>
<keyword evidence="2" id="KW-1185">Reference proteome</keyword>
<dbReference type="Gene3D" id="1.20.120.330">
    <property type="entry name" value="Nucleotidyltransferases domain 2"/>
    <property type="match status" value="1"/>
</dbReference>
<dbReference type="RefSeq" id="WP_257742479.1">
    <property type="nucleotide sequence ID" value="NZ_CP096115.1"/>
</dbReference>
<evidence type="ECO:0000313" key="2">
    <source>
        <dbReference type="Proteomes" id="UP001060368"/>
    </source>
</evidence>
<dbReference type="AlphaFoldDB" id="A0A9E7PLG1"/>
<gene>
    <name evidence="1" type="ORF">L6E24_13470</name>
</gene>
<dbReference type="Proteomes" id="UP001060368">
    <property type="component" value="Chromosome"/>
</dbReference>
<dbReference type="GeneID" id="74308732"/>
<accession>A0A9E7PLG1</accession>